<evidence type="ECO:0000313" key="5">
    <source>
        <dbReference type="EMBL" id="MCQ1529472.1"/>
    </source>
</evidence>
<dbReference type="InterPro" id="IPR009057">
    <property type="entry name" value="Homeodomain-like_sf"/>
</dbReference>
<dbReference type="SMART" id="SM00342">
    <property type="entry name" value="HTH_ARAC"/>
    <property type="match status" value="1"/>
</dbReference>
<dbReference type="RefSeq" id="WP_255226990.1">
    <property type="nucleotide sequence ID" value="NZ_JAJEKE010000005.1"/>
</dbReference>
<evidence type="ECO:0000256" key="3">
    <source>
        <dbReference type="ARBA" id="ARBA00023163"/>
    </source>
</evidence>
<dbReference type="EMBL" id="JAJEKE010000005">
    <property type="protein sequence ID" value="MCQ1529472.1"/>
    <property type="molecule type" value="Genomic_DNA"/>
</dbReference>
<dbReference type="InterPro" id="IPR050204">
    <property type="entry name" value="AraC_XylS_family_regulators"/>
</dbReference>
<comment type="caution">
    <text evidence="5">The sequence shown here is derived from an EMBL/GenBank/DDBJ whole genome shotgun (WGS) entry which is preliminary data.</text>
</comment>
<feature type="domain" description="HTH araC/xylS-type" evidence="4">
    <location>
        <begin position="183"/>
        <end position="281"/>
    </location>
</feature>
<evidence type="ECO:0000256" key="1">
    <source>
        <dbReference type="ARBA" id="ARBA00023015"/>
    </source>
</evidence>
<dbReference type="PANTHER" id="PTHR46796">
    <property type="entry name" value="HTH-TYPE TRANSCRIPTIONAL ACTIVATOR RHAS-RELATED"/>
    <property type="match status" value="1"/>
</dbReference>
<dbReference type="Gene3D" id="1.10.10.60">
    <property type="entry name" value="Homeodomain-like"/>
    <property type="match status" value="2"/>
</dbReference>
<keyword evidence="1" id="KW-0805">Transcription regulation</keyword>
<dbReference type="InterPro" id="IPR018062">
    <property type="entry name" value="HTH_AraC-typ_CS"/>
</dbReference>
<keyword evidence="2" id="KW-0238">DNA-binding</keyword>
<dbReference type="SUPFAM" id="SSF46689">
    <property type="entry name" value="Homeodomain-like"/>
    <property type="match status" value="2"/>
</dbReference>
<keyword evidence="6" id="KW-1185">Reference proteome</keyword>
<dbReference type="InterPro" id="IPR018060">
    <property type="entry name" value="HTH_AraC"/>
</dbReference>
<gene>
    <name evidence="5" type="ORF">LJD61_07875</name>
</gene>
<sequence>MDKYVNFVNQIPKNIMEKVEKCLCSDVALFRPETFIAGKLMHSEDFHMIITSTTPPDTYVNCKLQSFSSGKIVVFNPGDTILCTGEGVKKRYLSLLIKPGFINRTAEEMGHSGPVRFLKILNPYSGELMQAISTFDREAERADTFPLMLDCLAAQIVALLLREFKTNFKRFPEKSPDMDTCIALSVEYMEAFYNANIKIADICDEINISPFHFIRTFKKKIGVSPHKYLLKIRIQKAREFLKSGRYSVSETAMLCGFVSMPHFSSTFKDMTGYSPAEYKKNIGSALE</sequence>
<evidence type="ECO:0000256" key="2">
    <source>
        <dbReference type="ARBA" id="ARBA00023125"/>
    </source>
</evidence>
<proteinExistence type="predicted"/>
<dbReference type="Pfam" id="PF12833">
    <property type="entry name" value="HTH_18"/>
    <property type="match status" value="1"/>
</dbReference>
<reference evidence="5 6" key="1">
    <citation type="submission" date="2021-10" db="EMBL/GenBank/DDBJ databases">
        <title>Lutispora strain m25 sp. nov., a thermophilic, non-spore-forming bacterium isolated from a lab-scale methanogenic bioreactor digesting anaerobic sludge.</title>
        <authorList>
            <person name="El Houari A."/>
            <person name="Mcdonald J."/>
        </authorList>
    </citation>
    <scope>NUCLEOTIDE SEQUENCE [LARGE SCALE GENOMIC DNA]</scope>
    <source>
        <strain evidence="6">m25</strain>
    </source>
</reference>
<accession>A0ABT1NDZ6</accession>
<name>A0ABT1NDZ6_9FIRM</name>
<keyword evidence="3" id="KW-0804">Transcription</keyword>
<dbReference type="PROSITE" id="PS01124">
    <property type="entry name" value="HTH_ARAC_FAMILY_2"/>
    <property type="match status" value="1"/>
</dbReference>
<dbReference type="PROSITE" id="PS00041">
    <property type="entry name" value="HTH_ARAC_FAMILY_1"/>
    <property type="match status" value="1"/>
</dbReference>
<evidence type="ECO:0000313" key="6">
    <source>
        <dbReference type="Proteomes" id="UP001651880"/>
    </source>
</evidence>
<dbReference type="Proteomes" id="UP001651880">
    <property type="component" value="Unassembled WGS sequence"/>
</dbReference>
<organism evidence="5 6">
    <name type="scientific">Lutispora saccharofermentans</name>
    <dbReference type="NCBI Taxonomy" id="3024236"/>
    <lineage>
        <taxon>Bacteria</taxon>
        <taxon>Bacillati</taxon>
        <taxon>Bacillota</taxon>
        <taxon>Clostridia</taxon>
        <taxon>Lutisporales</taxon>
        <taxon>Lutisporaceae</taxon>
        <taxon>Lutispora</taxon>
    </lineage>
</organism>
<protein>
    <submittedName>
        <fullName evidence="5">Helix-turn-helix transcriptional regulator</fullName>
    </submittedName>
</protein>
<evidence type="ECO:0000259" key="4">
    <source>
        <dbReference type="PROSITE" id="PS01124"/>
    </source>
</evidence>